<evidence type="ECO:0000256" key="2">
    <source>
        <dbReference type="ARBA" id="ARBA00022723"/>
    </source>
</evidence>
<dbReference type="PRINTS" id="PR00385">
    <property type="entry name" value="P450"/>
</dbReference>
<sequence>MSAAIPQALPETGLASGQSFTNLVLYIAASWLVALLLTRKSRTPTRGTEACLPEGPKPLPLIGNLFFFSKLFKDPDNELMKLAKTYGGTCMLWFSSAPVMVISKAEDAKQLLDKRGSVYSDRPSQNSFREKAWPWRLVTTGVGAQFRLLRRVYHNLLGPQQSAEFRKYQDYEAKVMMKDLVRFPDQFLAHTERFAISVIFSAVYGVRLVQLDHPTMNEFYNVWEDMLKYFQPGTLLLDYFPILQRLPERFQPWLKLATSLRKRESALHRAFLRTLKQQVAEHKAPDCFGTELVKIQEEEDIDDEKAINILAMLIGAGADTTSSVLQSFFKVMAMNPDKQRAAQEELDRVVGANRLPSWDDEPNLPYVRSLIKEVHRWAPIGSLGVPHATSEDDTYGGRRVPRGTIVFPNLPALSRDPAVYGADADLFRPERFLDDDLHANASANHPDFRRRDHFHYGFGRRLCQGIFVAEASLYIVIARVLWAFDIAEEPGAPPLDLQDKIAGLVTKPKPYKVRIVPRSATAKQTVLDTMRNAKTDILDFDSVELLQE</sequence>
<keyword evidence="4 5" id="KW-0408">Iron</keyword>
<protein>
    <submittedName>
        <fullName evidence="6">Cytochrome P450</fullName>
    </submittedName>
</protein>
<feature type="binding site" description="axial binding residue" evidence="5">
    <location>
        <position position="463"/>
    </location>
    <ligand>
        <name>heme</name>
        <dbReference type="ChEBI" id="CHEBI:30413"/>
    </ligand>
    <ligandPart>
        <name>Fe</name>
        <dbReference type="ChEBI" id="CHEBI:18248"/>
    </ligandPart>
</feature>
<organism evidence="6 7">
    <name type="scientific">Achaetomium macrosporum</name>
    <dbReference type="NCBI Taxonomy" id="79813"/>
    <lineage>
        <taxon>Eukaryota</taxon>
        <taxon>Fungi</taxon>
        <taxon>Dikarya</taxon>
        <taxon>Ascomycota</taxon>
        <taxon>Pezizomycotina</taxon>
        <taxon>Sordariomycetes</taxon>
        <taxon>Sordariomycetidae</taxon>
        <taxon>Sordariales</taxon>
        <taxon>Chaetomiaceae</taxon>
        <taxon>Achaetomium</taxon>
    </lineage>
</organism>
<dbReference type="PANTHER" id="PTHR46300:SF11">
    <property type="entry name" value="OXIDOREDUCTASE, PUTATIVE-RELATED"/>
    <property type="match status" value="1"/>
</dbReference>
<dbReference type="InterPro" id="IPR002401">
    <property type="entry name" value="Cyt_P450_E_grp-I"/>
</dbReference>
<dbReference type="GO" id="GO:0004497">
    <property type="term" value="F:monooxygenase activity"/>
    <property type="evidence" value="ECO:0007669"/>
    <property type="project" value="InterPro"/>
</dbReference>
<accession>A0AAN7C934</accession>
<name>A0AAN7C934_9PEZI</name>
<dbReference type="AlphaFoldDB" id="A0AAN7C934"/>
<dbReference type="EMBL" id="MU860128">
    <property type="protein sequence ID" value="KAK4237659.1"/>
    <property type="molecule type" value="Genomic_DNA"/>
</dbReference>
<dbReference type="InterPro" id="IPR050364">
    <property type="entry name" value="Cytochrome_P450_fung"/>
</dbReference>
<keyword evidence="7" id="KW-1185">Reference proteome</keyword>
<reference evidence="6" key="2">
    <citation type="submission" date="2023-05" db="EMBL/GenBank/DDBJ databases">
        <authorList>
            <consortium name="Lawrence Berkeley National Laboratory"/>
            <person name="Steindorff A."/>
            <person name="Hensen N."/>
            <person name="Bonometti L."/>
            <person name="Westerberg I."/>
            <person name="Brannstrom I.O."/>
            <person name="Guillou S."/>
            <person name="Cros-Aarteil S."/>
            <person name="Calhoun S."/>
            <person name="Haridas S."/>
            <person name="Kuo A."/>
            <person name="Mondo S."/>
            <person name="Pangilinan J."/>
            <person name="Riley R."/>
            <person name="Labutti K."/>
            <person name="Andreopoulos B."/>
            <person name="Lipzen A."/>
            <person name="Chen C."/>
            <person name="Yanf M."/>
            <person name="Daum C."/>
            <person name="Ng V."/>
            <person name="Clum A."/>
            <person name="Ohm R."/>
            <person name="Martin F."/>
            <person name="Silar P."/>
            <person name="Natvig D."/>
            <person name="Lalanne C."/>
            <person name="Gautier V."/>
            <person name="Ament-Velasquez S.L."/>
            <person name="Kruys A."/>
            <person name="Hutchinson M.I."/>
            <person name="Powell A.J."/>
            <person name="Barry K."/>
            <person name="Miller A.N."/>
            <person name="Grigoriev I.V."/>
            <person name="Debuchy R."/>
            <person name="Gladieux P."/>
            <person name="Thoren M.H."/>
            <person name="Johannesson H."/>
        </authorList>
    </citation>
    <scope>NUCLEOTIDE SEQUENCE</scope>
    <source>
        <strain evidence="6">CBS 532.94</strain>
    </source>
</reference>
<reference evidence="6" key="1">
    <citation type="journal article" date="2023" name="Mol. Phylogenet. Evol.">
        <title>Genome-scale phylogeny and comparative genomics of the fungal order Sordariales.</title>
        <authorList>
            <person name="Hensen N."/>
            <person name="Bonometti L."/>
            <person name="Westerberg I."/>
            <person name="Brannstrom I.O."/>
            <person name="Guillou S."/>
            <person name="Cros-Aarteil S."/>
            <person name="Calhoun S."/>
            <person name="Haridas S."/>
            <person name="Kuo A."/>
            <person name="Mondo S."/>
            <person name="Pangilinan J."/>
            <person name="Riley R."/>
            <person name="LaButti K."/>
            <person name="Andreopoulos B."/>
            <person name="Lipzen A."/>
            <person name="Chen C."/>
            <person name="Yan M."/>
            <person name="Daum C."/>
            <person name="Ng V."/>
            <person name="Clum A."/>
            <person name="Steindorff A."/>
            <person name="Ohm R.A."/>
            <person name="Martin F."/>
            <person name="Silar P."/>
            <person name="Natvig D.O."/>
            <person name="Lalanne C."/>
            <person name="Gautier V."/>
            <person name="Ament-Velasquez S.L."/>
            <person name="Kruys A."/>
            <person name="Hutchinson M.I."/>
            <person name="Powell A.J."/>
            <person name="Barry K."/>
            <person name="Miller A.N."/>
            <person name="Grigoriev I.V."/>
            <person name="Debuchy R."/>
            <person name="Gladieux P."/>
            <person name="Hiltunen Thoren M."/>
            <person name="Johannesson H."/>
        </authorList>
    </citation>
    <scope>NUCLEOTIDE SEQUENCE</scope>
    <source>
        <strain evidence="6">CBS 532.94</strain>
    </source>
</reference>
<comment type="cofactor">
    <cofactor evidence="5">
        <name>heme</name>
        <dbReference type="ChEBI" id="CHEBI:30413"/>
    </cofactor>
</comment>
<proteinExistence type="inferred from homology"/>
<dbReference type="Pfam" id="PF00067">
    <property type="entry name" value="p450"/>
    <property type="match status" value="1"/>
</dbReference>
<dbReference type="CDD" id="cd11065">
    <property type="entry name" value="CYP64-like"/>
    <property type="match status" value="1"/>
</dbReference>
<dbReference type="GO" id="GO:0016705">
    <property type="term" value="F:oxidoreductase activity, acting on paired donors, with incorporation or reduction of molecular oxygen"/>
    <property type="evidence" value="ECO:0007669"/>
    <property type="project" value="InterPro"/>
</dbReference>
<evidence type="ECO:0000256" key="3">
    <source>
        <dbReference type="ARBA" id="ARBA00023002"/>
    </source>
</evidence>
<comment type="caution">
    <text evidence="6">The sequence shown here is derived from an EMBL/GenBank/DDBJ whole genome shotgun (WGS) entry which is preliminary data.</text>
</comment>
<evidence type="ECO:0000313" key="7">
    <source>
        <dbReference type="Proteomes" id="UP001303760"/>
    </source>
</evidence>
<comment type="similarity">
    <text evidence="1">Belongs to the cytochrome P450 family.</text>
</comment>
<keyword evidence="2 5" id="KW-0479">Metal-binding</keyword>
<evidence type="ECO:0000256" key="4">
    <source>
        <dbReference type="ARBA" id="ARBA00023004"/>
    </source>
</evidence>
<dbReference type="Proteomes" id="UP001303760">
    <property type="component" value="Unassembled WGS sequence"/>
</dbReference>
<keyword evidence="5" id="KW-0349">Heme</keyword>
<dbReference type="PANTHER" id="PTHR46300">
    <property type="entry name" value="P450, PUTATIVE (EUROFUNG)-RELATED-RELATED"/>
    <property type="match status" value="1"/>
</dbReference>
<dbReference type="SUPFAM" id="SSF48264">
    <property type="entry name" value="Cytochrome P450"/>
    <property type="match status" value="1"/>
</dbReference>
<dbReference type="InterPro" id="IPR001128">
    <property type="entry name" value="Cyt_P450"/>
</dbReference>
<dbReference type="InterPro" id="IPR036396">
    <property type="entry name" value="Cyt_P450_sf"/>
</dbReference>
<evidence type="ECO:0000256" key="5">
    <source>
        <dbReference type="PIRSR" id="PIRSR602401-1"/>
    </source>
</evidence>
<dbReference type="PRINTS" id="PR00463">
    <property type="entry name" value="EP450I"/>
</dbReference>
<evidence type="ECO:0000313" key="6">
    <source>
        <dbReference type="EMBL" id="KAK4237659.1"/>
    </source>
</evidence>
<dbReference type="GO" id="GO:0020037">
    <property type="term" value="F:heme binding"/>
    <property type="evidence" value="ECO:0007669"/>
    <property type="project" value="InterPro"/>
</dbReference>
<keyword evidence="3" id="KW-0560">Oxidoreductase</keyword>
<gene>
    <name evidence="6" type="ORF">C8A03DRAFT_34362</name>
</gene>
<dbReference type="GO" id="GO:0005506">
    <property type="term" value="F:iron ion binding"/>
    <property type="evidence" value="ECO:0007669"/>
    <property type="project" value="InterPro"/>
</dbReference>
<dbReference type="Gene3D" id="1.10.630.10">
    <property type="entry name" value="Cytochrome P450"/>
    <property type="match status" value="1"/>
</dbReference>
<evidence type="ECO:0000256" key="1">
    <source>
        <dbReference type="ARBA" id="ARBA00010617"/>
    </source>
</evidence>